<dbReference type="SMART" id="SM00220">
    <property type="entry name" value="S_TKc"/>
    <property type="match status" value="1"/>
</dbReference>
<organism evidence="2 3">
    <name type="scientific">Orchesella dallaii</name>
    <dbReference type="NCBI Taxonomy" id="48710"/>
    <lineage>
        <taxon>Eukaryota</taxon>
        <taxon>Metazoa</taxon>
        <taxon>Ecdysozoa</taxon>
        <taxon>Arthropoda</taxon>
        <taxon>Hexapoda</taxon>
        <taxon>Collembola</taxon>
        <taxon>Entomobryomorpha</taxon>
        <taxon>Entomobryoidea</taxon>
        <taxon>Orchesellidae</taxon>
        <taxon>Orchesellinae</taxon>
        <taxon>Orchesella</taxon>
    </lineage>
</organism>
<dbReference type="Pfam" id="PF00069">
    <property type="entry name" value="Pkinase"/>
    <property type="match status" value="1"/>
</dbReference>
<accession>A0ABP1RTZ5</accession>
<feature type="domain" description="Protein kinase" evidence="1">
    <location>
        <begin position="1"/>
        <end position="201"/>
    </location>
</feature>
<dbReference type="EMBL" id="CAXLJM020000109">
    <property type="protein sequence ID" value="CAL8135716.1"/>
    <property type="molecule type" value="Genomic_DNA"/>
</dbReference>
<sequence length="221" mass="25257">MELALCDLGSRVKHVKQLRDNNDDQFMSEQNKLANFIYGASKGLHWFHKSRILQRDVKPGNILIFKTGSGQEIAKLGDFGMSRKLSEASTGTNSAGRGTSDWMAPEALHAMNFGETFYSTRCIDIFSLGVTSHYALSLGTHPFEYKSQFGRLIMMNILQDSVPASKLDHPHYKADHLFQWMMNKEPSKRPKIIEVLHHPFFRSSKQKREFLVDLARCFDSK</sequence>
<dbReference type="InterPro" id="IPR011009">
    <property type="entry name" value="Kinase-like_dom_sf"/>
</dbReference>
<comment type="caution">
    <text evidence="2">The sequence shown here is derived from an EMBL/GenBank/DDBJ whole genome shotgun (WGS) entry which is preliminary data.</text>
</comment>
<dbReference type="InterPro" id="IPR045133">
    <property type="entry name" value="IRE1/2-like"/>
</dbReference>
<dbReference type="SUPFAM" id="SSF56112">
    <property type="entry name" value="Protein kinase-like (PK-like)"/>
    <property type="match status" value="1"/>
</dbReference>
<evidence type="ECO:0000313" key="2">
    <source>
        <dbReference type="EMBL" id="CAL8135716.1"/>
    </source>
</evidence>
<keyword evidence="3" id="KW-1185">Reference proteome</keyword>
<dbReference type="PANTHER" id="PTHR13954:SF6">
    <property type="entry name" value="NON-SPECIFIC SERINE_THREONINE PROTEIN KINASE"/>
    <property type="match status" value="1"/>
</dbReference>
<proteinExistence type="predicted"/>
<dbReference type="Gene3D" id="1.10.510.10">
    <property type="entry name" value="Transferase(Phosphotransferase) domain 1"/>
    <property type="match status" value="1"/>
</dbReference>
<dbReference type="PANTHER" id="PTHR13954">
    <property type="entry name" value="IRE1-RELATED"/>
    <property type="match status" value="1"/>
</dbReference>
<reference evidence="2 3" key="1">
    <citation type="submission" date="2024-08" db="EMBL/GenBank/DDBJ databases">
        <authorList>
            <person name="Cucini C."/>
            <person name="Frati F."/>
        </authorList>
    </citation>
    <scope>NUCLEOTIDE SEQUENCE [LARGE SCALE GENOMIC DNA]</scope>
</reference>
<dbReference type="InterPro" id="IPR000719">
    <property type="entry name" value="Prot_kinase_dom"/>
</dbReference>
<gene>
    <name evidence="2" type="ORF">ODALV1_LOCUS26106</name>
</gene>
<dbReference type="Proteomes" id="UP001642540">
    <property type="component" value="Unassembled WGS sequence"/>
</dbReference>
<evidence type="ECO:0000259" key="1">
    <source>
        <dbReference type="PROSITE" id="PS50011"/>
    </source>
</evidence>
<protein>
    <recommendedName>
        <fullName evidence="1">Protein kinase domain-containing protein</fullName>
    </recommendedName>
</protein>
<name>A0ABP1RTZ5_9HEXA</name>
<dbReference type="PROSITE" id="PS50011">
    <property type="entry name" value="PROTEIN_KINASE_DOM"/>
    <property type="match status" value="1"/>
</dbReference>
<evidence type="ECO:0000313" key="3">
    <source>
        <dbReference type="Proteomes" id="UP001642540"/>
    </source>
</evidence>